<dbReference type="InterPro" id="IPR000504">
    <property type="entry name" value="RRM_dom"/>
</dbReference>
<accession>A0A0M0J4D5</accession>
<feature type="signal peptide" evidence="4">
    <location>
        <begin position="1"/>
        <end position="16"/>
    </location>
</feature>
<dbReference type="InterPro" id="IPR050502">
    <property type="entry name" value="Euk_RNA-bind_prot"/>
</dbReference>
<organism evidence="6 7">
    <name type="scientific">Chrysochromulina tobinii</name>
    <dbReference type="NCBI Taxonomy" id="1460289"/>
    <lineage>
        <taxon>Eukaryota</taxon>
        <taxon>Haptista</taxon>
        <taxon>Haptophyta</taxon>
        <taxon>Prymnesiophyceae</taxon>
        <taxon>Prymnesiales</taxon>
        <taxon>Chrysochromulinaceae</taxon>
        <taxon>Chrysochromulina</taxon>
    </lineage>
</organism>
<keyword evidence="1 2" id="KW-0694">RNA-binding</keyword>
<feature type="domain" description="RRM" evidence="5">
    <location>
        <begin position="163"/>
        <end position="303"/>
    </location>
</feature>
<reference evidence="7" key="1">
    <citation type="journal article" date="2015" name="PLoS Genet.">
        <title>Genome Sequence and Transcriptome Analyses of Chrysochromulina tobin: Metabolic Tools for Enhanced Algal Fitness in the Prominent Order Prymnesiales (Haptophyceae).</title>
        <authorList>
            <person name="Hovde B.T."/>
            <person name="Deodato C.R."/>
            <person name="Hunsperger H.M."/>
            <person name="Ryken S.A."/>
            <person name="Yost W."/>
            <person name="Jha R.K."/>
            <person name="Patterson J."/>
            <person name="Monnat R.J. Jr."/>
            <person name="Barlow S.B."/>
            <person name="Starkenburg S.R."/>
            <person name="Cattolico R.A."/>
        </authorList>
    </citation>
    <scope>NUCLEOTIDE SEQUENCE</scope>
    <source>
        <strain evidence="7">CCMP291</strain>
    </source>
</reference>
<feature type="region of interest" description="Disordered" evidence="3">
    <location>
        <begin position="340"/>
        <end position="388"/>
    </location>
</feature>
<proteinExistence type="predicted"/>
<dbReference type="Pfam" id="PF00076">
    <property type="entry name" value="RRM_1"/>
    <property type="match status" value="2"/>
</dbReference>
<dbReference type="Gene3D" id="3.30.70.330">
    <property type="match status" value="3"/>
</dbReference>
<feature type="chain" id="PRO_5005601494" description="RRM domain-containing protein" evidence="4">
    <location>
        <begin position="17"/>
        <end position="594"/>
    </location>
</feature>
<keyword evidence="7" id="KW-1185">Reference proteome</keyword>
<dbReference type="CDD" id="cd00590">
    <property type="entry name" value="RRM_SF"/>
    <property type="match status" value="2"/>
</dbReference>
<keyword evidence="4" id="KW-0732">Signal</keyword>
<evidence type="ECO:0000313" key="7">
    <source>
        <dbReference type="Proteomes" id="UP000037460"/>
    </source>
</evidence>
<dbReference type="AlphaFoldDB" id="A0A0M0J4D5"/>
<evidence type="ECO:0000259" key="5">
    <source>
        <dbReference type="PROSITE" id="PS50102"/>
    </source>
</evidence>
<evidence type="ECO:0000256" key="3">
    <source>
        <dbReference type="SAM" id="MobiDB-lite"/>
    </source>
</evidence>
<dbReference type="PANTHER" id="PTHR48025">
    <property type="entry name" value="OS02G0815200 PROTEIN"/>
    <property type="match status" value="1"/>
</dbReference>
<evidence type="ECO:0000256" key="1">
    <source>
        <dbReference type="ARBA" id="ARBA00022884"/>
    </source>
</evidence>
<dbReference type="PROSITE" id="PS50102">
    <property type="entry name" value="RRM"/>
    <property type="match status" value="1"/>
</dbReference>
<evidence type="ECO:0000256" key="2">
    <source>
        <dbReference type="PROSITE-ProRule" id="PRU00176"/>
    </source>
</evidence>
<evidence type="ECO:0000256" key="4">
    <source>
        <dbReference type="SAM" id="SignalP"/>
    </source>
</evidence>
<dbReference type="GO" id="GO:0003723">
    <property type="term" value="F:RNA binding"/>
    <property type="evidence" value="ECO:0007669"/>
    <property type="project" value="UniProtKB-UniRule"/>
</dbReference>
<dbReference type="InterPro" id="IPR035979">
    <property type="entry name" value="RBD_domain_sf"/>
</dbReference>
<sequence>MREVLFFSISVAAAAAWSLANRPLSVRLHPLPAFDRHRPVTSAGDGPTTNEKLAAAFRKFEERYARLQAGEDEPDETAQAMKETFRNFENKLAELKLRRQTEGAASLSGALADAFTTFEKNYTALEEERDRRRAEEEEFARSARLAQAVEPRVASWSRGVGPCRLFVGGIPFGMTEAEIARLFDGVALPHEVSPVLEVSLMLSSDGSSKGWGFVELASVAQAERARKLLHRRPTELRDAFGAAGGVPAPSQSVWCNVPRDSAGRAMGFATVRFPDVSSAARALEVMNQTMLGGRALLVEFDRRAGVPASSEGALVELPPVDAIDSSLLVELENALLQEEMASRREKEDDDRKVPETARPGRRARSQRIGPPSTHASAHNDAPRSSCTGAPALREHRVVLRNLPHELRAAHLRRVIAERIEEVADEFVNDAEMGKLARRAIALRVEDVADAFLNGPTGATAPAEGAPGKGAPGTALLVELDRTSGRLPPGVVPPVWVGADRFGRSKGIGLVFVRSAREAHKVVRLLDGFELNGRAVSARHDDSFARAQKIGLPRFEPLWLRKLAAGLGQRLGTEPEPVEPLVATNESIDTTGKAW</sequence>
<protein>
    <recommendedName>
        <fullName evidence="5">RRM domain-containing protein</fullName>
    </recommendedName>
</protein>
<dbReference type="SMART" id="SM00360">
    <property type="entry name" value="RRM"/>
    <property type="match status" value="2"/>
</dbReference>
<evidence type="ECO:0000313" key="6">
    <source>
        <dbReference type="EMBL" id="KOO21098.1"/>
    </source>
</evidence>
<dbReference type="OrthoDB" id="439808at2759"/>
<gene>
    <name evidence="6" type="ORF">Ctob_001437</name>
</gene>
<dbReference type="PANTHER" id="PTHR48025:SF1">
    <property type="entry name" value="RRM DOMAIN-CONTAINING PROTEIN"/>
    <property type="match status" value="1"/>
</dbReference>
<name>A0A0M0J4D5_9EUKA</name>
<dbReference type="EMBL" id="JWZX01003390">
    <property type="protein sequence ID" value="KOO21098.1"/>
    <property type="molecule type" value="Genomic_DNA"/>
</dbReference>
<dbReference type="SUPFAM" id="SSF54928">
    <property type="entry name" value="RNA-binding domain, RBD"/>
    <property type="match status" value="3"/>
</dbReference>
<dbReference type="InterPro" id="IPR012677">
    <property type="entry name" value="Nucleotide-bd_a/b_plait_sf"/>
</dbReference>
<dbReference type="Proteomes" id="UP000037460">
    <property type="component" value="Unassembled WGS sequence"/>
</dbReference>
<comment type="caution">
    <text evidence="6">The sequence shown here is derived from an EMBL/GenBank/DDBJ whole genome shotgun (WGS) entry which is preliminary data.</text>
</comment>
<feature type="compositionally biased region" description="Basic and acidic residues" evidence="3">
    <location>
        <begin position="340"/>
        <end position="355"/>
    </location>
</feature>